<evidence type="ECO:0000313" key="4">
    <source>
        <dbReference type="Proteomes" id="UP000005237"/>
    </source>
</evidence>
<dbReference type="AlphaFoldDB" id="A0A8R1IIT2"/>
<dbReference type="Proteomes" id="UP000005237">
    <property type="component" value="Unassembled WGS sequence"/>
</dbReference>
<feature type="region of interest" description="Disordered" evidence="1">
    <location>
        <begin position="68"/>
        <end position="87"/>
    </location>
</feature>
<feature type="transmembrane region" description="Helical" evidence="2">
    <location>
        <begin position="25"/>
        <end position="49"/>
    </location>
</feature>
<keyword evidence="2" id="KW-1133">Transmembrane helix</keyword>
<reference evidence="4" key="1">
    <citation type="submission" date="2010-08" db="EMBL/GenBank/DDBJ databases">
        <authorList>
            <consortium name="Caenorhabditis japonica Sequencing Consortium"/>
            <person name="Wilson R.K."/>
        </authorList>
    </citation>
    <scope>NUCLEOTIDE SEQUENCE [LARGE SCALE GENOMIC DNA]</scope>
    <source>
        <strain evidence="4">DF5081</strain>
    </source>
</reference>
<keyword evidence="4" id="KW-1185">Reference proteome</keyword>
<protein>
    <submittedName>
        <fullName evidence="3">Uncharacterized protein</fullName>
    </submittedName>
</protein>
<evidence type="ECO:0000256" key="2">
    <source>
        <dbReference type="SAM" id="Phobius"/>
    </source>
</evidence>
<dbReference type="EnsemblMetazoa" id="CJA32210.1">
    <property type="protein sequence ID" value="CJA32210.1"/>
    <property type="gene ID" value="WBGene00208057"/>
</dbReference>
<organism evidence="3 4">
    <name type="scientific">Caenorhabditis japonica</name>
    <dbReference type="NCBI Taxonomy" id="281687"/>
    <lineage>
        <taxon>Eukaryota</taxon>
        <taxon>Metazoa</taxon>
        <taxon>Ecdysozoa</taxon>
        <taxon>Nematoda</taxon>
        <taxon>Chromadorea</taxon>
        <taxon>Rhabditida</taxon>
        <taxon>Rhabditina</taxon>
        <taxon>Rhabditomorpha</taxon>
        <taxon>Rhabditoidea</taxon>
        <taxon>Rhabditidae</taxon>
        <taxon>Peloderinae</taxon>
        <taxon>Caenorhabditis</taxon>
    </lineage>
</organism>
<keyword evidence="2" id="KW-0472">Membrane</keyword>
<evidence type="ECO:0000313" key="3">
    <source>
        <dbReference type="EnsemblMetazoa" id="CJA32210.1"/>
    </source>
</evidence>
<keyword evidence="2" id="KW-0812">Transmembrane</keyword>
<name>A0A8R1IIT2_CAEJA</name>
<evidence type="ECO:0000256" key="1">
    <source>
        <dbReference type="SAM" id="MobiDB-lite"/>
    </source>
</evidence>
<feature type="compositionally biased region" description="Gly residues" evidence="1">
    <location>
        <begin position="77"/>
        <end position="87"/>
    </location>
</feature>
<proteinExistence type="predicted"/>
<reference evidence="3" key="2">
    <citation type="submission" date="2022-06" db="UniProtKB">
        <authorList>
            <consortium name="EnsemblMetazoa"/>
        </authorList>
    </citation>
    <scope>IDENTIFICATION</scope>
    <source>
        <strain evidence="3">DF5081</strain>
    </source>
</reference>
<sequence>MQTWWMCVSLSGSRCGCNDVLGGLLAQWMVIGLLWLLICSCCSVARLLVGNGVWKIKTNISMSKIRKGETGMQGAKKMGGGQKLKQK</sequence>
<accession>A0A8R1IIT2</accession>